<comment type="pathway">
    <text evidence="1 7 8">Purine metabolism; IMP biosynthesis via de novo pathway; N(1)-(5-phospho-D-ribosyl)glycinamide from 5-phospho-alpha-D-ribose 1-diphosphate: step 1/2.</text>
</comment>
<feature type="active site" description="Nucleophile" evidence="7">
    <location>
        <position position="4"/>
    </location>
</feature>
<comment type="cofactor">
    <cofactor evidence="7">
        <name>Mg(2+)</name>
        <dbReference type="ChEBI" id="CHEBI:18420"/>
    </cofactor>
    <text evidence="7">Binds 1 Mg(2+) ion per subunit.</text>
</comment>
<keyword evidence="5 7" id="KW-0658">Purine biosynthesis</keyword>
<keyword evidence="3 7" id="KW-0328">Glycosyltransferase</keyword>
<feature type="domain" description="Glutamine amidotransferase type-2" evidence="9">
    <location>
        <begin position="4"/>
        <end position="231"/>
    </location>
</feature>
<dbReference type="Pfam" id="PF13522">
    <property type="entry name" value="GATase_6"/>
    <property type="match status" value="1"/>
</dbReference>
<evidence type="ECO:0000256" key="7">
    <source>
        <dbReference type="HAMAP-Rule" id="MF_01931"/>
    </source>
</evidence>
<protein>
    <recommendedName>
        <fullName evidence="7">Amidophosphoribosyltransferase</fullName>
        <shortName evidence="7">ATase</shortName>
        <ecNumber evidence="7">2.4.2.14</ecNumber>
    </recommendedName>
    <alternativeName>
        <fullName evidence="7">Glutamine phosphoribosylpyrophosphate amidotransferase</fullName>
        <shortName evidence="7">GPATase</shortName>
    </alternativeName>
</protein>
<gene>
    <name evidence="7" type="primary">purF</name>
    <name evidence="10" type="ORF">JYK00_01835</name>
</gene>
<dbReference type="InterPro" id="IPR000836">
    <property type="entry name" value="PRTase_dom"/>
</dbReference>
<feature type="binding site" evidence="7">
    <location>
        <position position="356"/>
    </location>
    <ligand>
        <name>Mg(2+)</name>
        <dbReference type="ChEBI" id="CHEBI:18420"/>
    </ligand>
</feature>
<dbReference type="GO" id="GO:0004044">
    <property type="term" value="F:amidophosphoribosyltransferase activity"/>
    <property type="evidence" value="ECO:0007669"/>
    <property type="project" value="UniProtKB-EC"/>
</dbReference>
<keyword evidence="7" id="KW-0408">Iron</keyword>
<dbReference type="PANTHER" id="PTHR11907">
    <property type="entry name" value="AMIDOPHOSPHORIBOSYLTRANSFERASE"/>
    <property type="match status" value="1"/>
</dbReference>
<keyword evidence="6 7" id="KW-0315">Glutamine amidotransferase</keyword>
<keyword evidence="7" id="KW-0479">Metal-binding</keyword>
<dbReference type="EC" id="2.4.2.14" evidence="7"/>
<dbReference type="InterPro" id="IPR017932">
    <property type="entry name" value="GATase_2_dom"/>
</dbReference>
<dbReference type="NCBIfam" id="TIGR01134">
    <property type="entry name" value="purF"/>
    <property type="match status" value="1"/>
</dbReference>
<keyword evidence="7" id="KW-0411">Iron-sulfur</keyword>
<comment type="similarity">
    <text evidence="2 7 8">In the C-terminal section; belongs to the purine/pyrimidine phosphoribosyltransferase family.</text>
</comment>
<feature type="binding site" evidence="7">
    <location>
        <position position="392"/>
    </location>
    <ligand>
        <name>[4Fe-4S] cluster</name>
        <dbReference type="ChEBI" id="CHEBI:49883"/>
    </ligand>
</feature>
<dbReference type="EMBL" id="CP071446">
    <property type="protein sequence ID" value="QTA38876.1"/>
    <property type="molecule type" value="Genomic_DNA"/>
</dbReference>
<evidence type="ECO:0000256" key="8">
    <source>
        <dbReference type="PIRNR" id="PIRNR000485"/>
    </source>
</evidence>
<keyword evidence="4 7" id="KW-0808">Transferase</keyword>
<name>A0ABX7S8F9_9BACT</name>
<keyword evidence="11" id="KW-1185">Reference proteome</keyword>
<accession>A0ABX7S8F9</accession>
<evidence type="ECO:0000256" key="6">
    <source>
        <dbReference type="ARBA" id="ARBA00022962"/>
    </source>
</evidence>
<dbReference type="HAMAP" id="MF_01931">
    <property type="entry name" value="PurF"/>
    <property type="match status" value="1"/>
</dbReference>
<dbReference type="SUPFAM" id="SSF56235">
    <property type="entry name" value="N-terminal nucleophile aminohydrolases (Ntn hydrolases)"/>
    <property type="match status" value="1"/>
</dbReference>
<organism evidence="10 11">
    <name type="scientific">Thermosipho ferrireducens</name>
    <dbReference type="NCBI Taxonomy" id="2571116"/>
    <lineage>
        <taxon>Bacteria</taxon>
        <taxon>Thermotogati</taxon>
        <taxon>Thermotogota</taxon>
        <taxon>Thermotogae</taxon>
        <taxon>Thermotogales</taxon>
        <taxon>Fervidobacteriaceae</taxon>
        <taxon>Thermosipho</taxon>
    </lineage>
</organism>
<comment type="function">
    <text evidence="7">Catalyzes the formation of phosphoribosylamine from phosphoribosylpyrophosphate (PRPP) and glutamine.</text>
</comment>
<dbReference type="Pfam" id="PF00156">
    <property type="entry name" value="Pribosyltran"/>
    <property type="match status" value="1"/>
</dbReference>
<comment type="catalytic activity">
    <reaction evidence="7 8">
        <text>5-phospho-beta-D-ribosylamine + L-glutamate + diphosphate = 5-phospho-alpha-D-ribose 1-diphosphate + L-glutamine + H2O</text>
        <dbReference type="Rhea" id="RHEA:14905"/>
        <dbReference type="ChEBI" id="CHEBI:15377"/>
        <dbReference type="ChEBI" id="CHEBI:29985"/>
        <dbReference type="ChEBI" id="CHEBI:33019"/>
        <dbReference type="ChEBI" id="CHEBI:58017"/>
        <dbReference type="ChEBI" id="CHEBI:58359"/>
        <dbReference type="ChEBI" id="CHEBI:58681"/>
        <dbReference type="EC" id="2.4.2.14"/>
    </reaction>
</comment>
<evidence type="ECO:0000256" key="4">
    <source>
        <dbReference type="ARBA" id="ARBA00022679"/>
    </source>
</evidence>
<feature type="binding site" evidence="7">
    <location>
        <position position="246"/>
    </location>
    <ligand>
        <name>[4Fe-4S] cluster</name>
        <dbReference type="ChEBI" id="CHEBI:49883"/>
    </ligand>
</feature>
<feature type="binding site" evidence="7">
    <location>
        <position position="443"/>
    </location>
    <ligand>
        <name>[4Fe-4S] cluster</name>
        <dbReference type="ChEBI" id="CHEBI:49883"/>
    </ligand>
</feature>
<dbReference type="Gene3D" id="3.60.20.10">
    <property type="entry name" value="Glutamine Phosphoribosylpyrophosphate, subunit 1, domain 1"/>
    <property type="match status" value="1"/>
</dbReference>
<dbReference type="Proteomes" id="UP000671862">
    <property type="component" value="Chromosome"/>
</dbReference>
<dbReference type="InterPro" id="IPR029055">
    <property type="entry name" value="Ntn_hydrolases_N"/>
</dbReference>
<keyword evidence="7" id="KW-0460">Magnesium</keyword>
<feature type="binding site" evidence="7">
    <location>
        <position position="293"/>
    </location>
    <ligand>
        <name>Mg(2+)</name>
        <dbReference type="ChEBI" id="CHEBI:18420"/>
    </ligand>
</feature>
<evidence type="ECO:0000256" key="3">
    <source>
        <dbReference type="ARBA" id="ARBA00022676"/>
    </source>
</evidence>
<sequence length="457" mass="52357">MESCGIFGALMLNGENAVPYVIEGLIALQHRGQESAGIAYVEKEELKVYKKMGMVTEVFGNGVMKKFKSFNAIGHVRYSTRGRSDIQNSQPFHVRFRNEHFAIAHNGQIENAEDLRNYFEKTGTIFLTETDTEIILHMLIKKLNKRISKWTLEDIAQIIFENIFPSYSLLILFKDRMIAVRDKKGYRPLFYYVSKEGYFVSSEDSAFNFLNAASEKVYEINPGEAIEFSVHGVKKYRVPDTEKMFCFFEHIYFARPDSNIFGKNVHFVRKKLGELCARENPVDADIVVPVLDSGFSAAIGYSKESKIPIEMGLMRNRYVGRTFISPDQREREIGVKRKLPPIPEVIKGKKIVLVDDSIVRGTTMKKIVKMLKDSGAKEVHVRIASPKVINTCRWGVDIPDKRELIAANFSLDEMVKEIEADSIGYVSLKSIKSFLMSEYDNYCFNCFIENIKRVNTR</sequence>
<dbReference type="Gene3D" id="3.40.50.2020">
    <property type="match status" value="1"/>
</dbReference>
<comment type="cofactor">
    <cofactor evidence="7">
        <name>[4Fe-4S] cluster</name>
        <dbReference type="ChEBI" id="CHEBI:49883"/>
    </cofactor>
    <text evidence="7">Binds 1 [4Fe-4S] cluster per subunit.</text>
</comment>
<dbReference type="PIRSF" id="PIRSF000485">
    <property type="entry name" value="Amd_phspho_trans"/>
    <property type="match status" value="1"/>
</dbReference>
<evidence type="ECO:0000313" key="10">
    <source>
        <dbReference type="EMBL" id="QTA38876.1"/>
    </source>
</evidence>
<feature type="binding site" evidence="7">
    <location>
        <position position="446"/>
    </location>
    <ligand>
        <name>[4Fe-4S] cluster</name>
        <dbReference type="ChEBI" id="CHEBI:49883"/>
    </ligand>
</feature>
<evidence type="ECO:0000256" key="1">
    <source>
        <dbReference type="ARBA" id="ARBA00005209"/>
    </source>
</evidence>
<evidence type="ECO:0000259" key="9">
    <source>
        <dbReference type="PROSITE" id="PS51278"/>
    </source>
</evidence>
<dbReference type="PROSITE" id="PS51278">
    <property type="entry name" value="GATASE_TYPE_2"/>
    <property type="match status" value="1"/>
</dbReference>
<dbReference type="SUPFAM" id="SSF53271">
    <property type="entry name" value="PRTase-like"/>
    <property type="match status" value="1"/>
</dbReference>
<feature type="binding site" evidence="7">
    <location>
        <position position="355"/>
    </location>
    <ligand>
        <name>Mg(2+)</name>
        <dbReference type="ChEBI" id="CHEBI:18420"/>
    </ligand>
</feature>
<proteinExistence type="inferred from homology"/>
<evidence type="ECO:0000256" key="2">
    <source>
        <dbReference type="ARBA" id="ARBA00010138"/>
    </source>
</evidence>
<dbReference type="CDD" id="cd06223">
    <property type="entry name" value="PRTases_typeI"/>
    <property type="match status" value="1"/>
</dbReference>
<keyword evidence="7" id="KW-0004">4Fe-4S</keyword>
<dbReference type="InterPro" id="IPR029057">
    <property type="entry name" value="PRTase-like"/>
</dbReference>
<dbReference type="InterPro" id="IPR005854">
    <property type="entry name" value="PurF"/>
</dbReference>
<evidence type="ECO:0000313" key="11">
    <source>
        <dbReference type="Proteomes" id="UP000671862"/>
    </source>
</evidence>
<evidence type="ECO:0000256" key="5">
    <source>
        <dbReference type="ARBA" id="ARBA00022755"/>
    </source>
</evidence>
<reference evidence="10 11" key="1">
    <citation type="submission" date="2021-03" db="EMBL/GenBank/DDBJ databases">
        <title>Thermosipho ferrireducens sp.nov., an anaerobic thermophilic iron-reducing bacterium isolated from a deep-sea hydrothermal sulfide deposits.</title>
        <authorList>
            <person name="Zeng X."/>
            <person name="Chen Y."/>
            <person name="Shao Z."/>
        </authorList>
    </citation>
    <scope>NUCLEOTIDE SEQUENCE [LARGE SCALE GENOMIC DNA]</scope>
    <source>
        <strain evidence="10 11">JL129W03</strain>
    </source>
</reference>